<sequence>MSTATVEALDLPTVRQRIAEARAARDAGMAQATDNASDWDKALIDQAIGFFAQTLQPFSANDIRPLLPADVNCRGLMGAQFSAAYTRGEIQPVGDLPSHKKNTHCKRINVWISASVVDLDDAGSDGA</sequence>
<keyword evidence="2" id="KW-1185">Reference proteome</keyword>
<proteinExistence type="predicted"/>
<dbReference type="EMBL" id="JAUHJQ010000008">
    <property type="protein sequence ID" value="MDN4174697.1"/>
    <property type="molecule type" value="Genomic_DNA"/>
</dbReference>
<dbReference type="Proteomes" id="UP001168620">
    <property type="component" value="Unassembled WGS sequence"/>
</dbReference>
<evidence type="ECO:0000313" key="1">
    <source>
        <dbReference type="EMBL" id="MDN4174697.1"/>
    </source>
</evidence>
<comment type="caution">
    <text evidence="1">The sequence shown here is derived from an EMBL/GenBank/DDBJ whole genome shotgun (WGS) entry which is preliminary data.</text>
</comment>
<evidence type="ECO:0000313" key="2">
    <source>
        <dbReference type="Proteomes" id="UP001168620"/>
    </source>
</evidence>
<dbReference type="RefSeq" id="WP_300953792.1">
    <property type="nucleotide sequence ID" value="NZ_JAUHJQ010000008.1"/>
</dbReference>
<accession>A0ABT8FJ37</accession>
<protein>
    <submittedName>
        <fullName evidence="1">Uncharacterized protein</fullName>
    </submittedName>
</protein>
<gene>
    <name evidence="1" type="ORF">QWY28_17175</name>
</gene>
<organism evidence="1 2">
    <name type="scientific">Nocardioides oceani</name>
    <dbReference type="NCBI Taxonomy" id="3058369"/>
    <lineage>
        <taxon>Bacteria</taxon>
        <taxon>Bacillati</taxon>
        <taxon>Actinomycetota</taxon>
        <taxon>Actinomycetes</taxon>
        <taxon>Propionibacteriales</taxon>
        <taxon>Nocardioidaceae</taxon>
        <taxon>Nocardioides</taxon>
    </lineage>
</organism>
<reference evidence="1" key="1">
    <citation type="submission" date="2023-06" db="EMBL/GenBank/DDBJ databases">
        <title>Draft genome sequence of Nocardioides sp. SOB77.</title>
        <authorList>
            <person name="Zhang G."/>
        </authorList>
    </citation>
    <scope>NUCLEOTIDE SEQUENCE</scope>
    <source>
        <strain evidence="1">SOB77</strain>
    </source>
</reference>
<name>A0ABT8FJ37_9ACTN</name>